<name>A0A1T5H5D3_9BACT</name>
<accession>A0A1T5H5D3</accession>
<evidence type="ECO:0000313" key="2">
    <source>
        <dbReference type="EMBL" id="SKC15907.1"/>
    </source>
</evidence>
<organism evidence="2 3">
    <name type="scientific">Dyadobacter psychrophilus</name>
    <dbReference type="NCBI Taxonomy" id="651661"/>
    <lineage>
        <taxon>Bacteria</taxon>
        <taxon>Pseudomonadati</taxon>
        <taxon>Bacteroidota</taxon>
        <taxon>Cytophagia</taxon>
        <taxon>Cytophagales</taxon>
        <taxon>Spirosomataceae</taxon>
        <taxon>Dyadobacter</taxon>
    </lineage>
</organism>
<dbReference type="OrthoDB" id="631648at2"/>
<keyword evidence="3" id="KW-1185">Reference proteome</keyword>
<dbReference type="NCBIfam" id="TIGR04131">
    <property type="entry name" value="Bac_Flav_CTERM"/>
    <property type="match status" value="1"/>
</dbReference>
<dbReference type="STRING" id="651661.SAMN05660293_04948"/>
<dbReference type="Proteomes" id="UP000190897">
    <property type="component" value="Unassembled WGS sequence"/>
</dbReference>
<dbReference type="InterPro" id="IPR013783">
    <property type="entry name" value="Ig-like_fold"/>
</dbReference>
<dbReference type="InterPro" id="IPR035986">
    <property type="entry name" value="PKD_dom_sf"/>
</dbReference>
<sequence length="649" mass="71302">MKINLLLLFLLSAFLFVDKNVFGQSFCGTTGKFLVTPTEGCAPLTVNITDQMVNAENVTYAYDFNKNSTAPPEEKDRSFELSHVYNLPGTYTILQYGSIKDVAGFSLCKDVIVKENRAPKAELMTCANGRVRLTIISDSISLAYDAIDITWGDGVNQSVNIKNGGALFYDHKYASGGNFPAITVQGKYATGACTQSLKTTLTKQTAPQSLAKIRIRSVEMLPSGEAKILYDGMEGISTEIWIDKGDGQFVTTGKGGQSDGAQSATVTGLNPQQIYRFKLSSKNFCENLIDSPVVSSLVLKEGAVSLDEIISVSWEHYPNTDNLLQYQLKRDGSVIFTSSDQLSYLDTDVKCGTTYQYEIVAIIEKDVRSYSTPFSIAPKSSSPETITTASVTVKDDHTITTQVALSGEGLTSSYDLIVERAALGSQDFQQISQPDNQSLLFDDVDVNTSESSYCYRFTYENACNLRAPAFSAPVCSILLQNRVTDVLWNANSPFTAGVASYNIIQMDDAGTVQDEIPKQLETSHLLDIGSQSAFSFQVKAQSTDGNMLSYSNVLSLRRDPIVLIPDAFTPNGDAYNERFEVKAYFVSTFNMSVFTRWGEVVFQTEDSSESWDGNIKNEKAPGGYYLYKIEMTDASGQQISRNGSFLLIR</sequence>
<evidence type="ECO:0000313" key="3">
    <source>
        <dbReference type="Proteomes" id="UP000190897"/>
    </source>
</evidence>
<dbReference type="PROSITE" id="PS50093">
    <property type="entry name" value="PKD"/>
    <property type="match status" value="1"/>
</dbReference>
<dbReference type="InterPro" id="IPR036116">
    <property type="entry name" value="FN3_sf"/>
</dbReference>
<evidence type="ECO:0000259" key="1">
    <source>
        <dbReference type="PROSITE" id="PS50093"/>
    </source>
</evidence>
<dbReference type="EMBL" id="FUZA01000008">
    <property type="protein sequence ID" value="SKC15907.1"/>
    <property type="molecule type" value="Genomic_DNA"/>
</dbReference>
<dbReference type="InterPro" id="IPR000601">
    <property type="entry name" value="PKD_dom"/>
</dbReference>
<dbReference type="RefSeq" id="WP_082217385.1">
    <property type="nucleotide sequence ID" value="NZ_FUZA01000008.1"/>
</dbReference>
<dbReference type="AlphaFoldDB" id="A0A1T5H5D3"/>
<dbReference type="SUPFAM" id="SSF49299">
    <property type="entry name" value="PKD domain"/>
    <property type="match status" value="1"/>
</dbReference>
<proteinExistence type="predicted"/>
<dbReference type="SUPFAM" id="SSF49265">
    <property type="entry name" value="Fibronectin type III"/>
    <property type="match status" value="1"/>
</dbReference>
<dbReference type="Gene3D" id="2.60.40.10">
    <property type="entry name" value="Immunoglobulins"/>
    <property type="match status" value="2"/>
</dbReference>
<feature type="domain" description="PKD" evidence="1">
    <location>
        <begin position="29"/>
        <end position="93"/>
    </location>
</feature>
<gene>
    <name evidence="2" type="ORF">SAMN05660293_04948</name>
</gene>
<protein>
    <submittedName>
        <fullName evidence="2">Gliding motility-associated C-terminal domain-containing protein</fullName>
    </submittedName>
</protein>
<dbReference type="InterPro" id="IPR026341">
    <property type="entry name" value="T9SS_type_B"/>
</dbReference>
<reference evidence="3" key="1">
    <citation type="submission" date="2017-02" db="EMBL/GenBank/DDBJ databases">
        <authorList>
            <person name="Varghese N."/>
            <person name="Submissions S."/>
        </authorList>
    </citation>
    <scope>NUCLEOTIDE SEQUENCE [LARGE SCALE GENOMIC DNA]</scope>
    <source>
        <strain evidence="3">DSM 22270</strain>
    </source>
</reference>
<dbReference type="Pfam" id="PF13585">
    <property type="entry name" value="CHU_C"/>
    <property type="match status" value="1"/>
</dbReference>